<gene>
    <name evidence="1" type="ORF">PVK06_002122</name>
</gene>
<dbReference type="Proteomes" id="UP001358586">
    <property type="component" value="Chromosome 1"/>
</dbReference>
<sequence length="177" mass="20065">MDEEWIDSKAKKRAHIRSVMLVNTSNRSCQQEMWSVEFSSADKELICEEEDNNSMVVLATVAGERLDHLTNHLRRWQGHNCEVCSFFHGRPPNGVQCYLQTTDNEDEKDGGRNFLHEDQVFNENEGRILSLRLANCEAMSYVVYQSRATLSFLVGGAIFSFSTRGVMLSFSTGSSAK</sequence>
<organism evidence="1 2">
    <name type="scientific">Gossypium arboreum</name>
    <name type="common">Tree cotton</name>
    <name type="synonym">Gossypium nanking</name>
    <dbReference type="NCBI Taxonomy" id="29729"/>
    <lineage>
        <taxon>Eukaryota</taxon>
        <taxon>Viridiplantae</taxon>
        <taxon>Streptophyta</taxon>
        <taxon>Embryophyta</taxon>
        <taxon>Tracheophyta</taxon>
        <taxon>Spermatophyta</taxon>
        <taxon>Magnoliopsida</taxon>
        <taxon>eudicotyledons</taxon>
        <taxon>Gunneridae</taxon>
        <taxon>Pentapetalae</taxon>
        <taxon>rosids</taxon>
        <taxon>malvids</taxon>
        <taxon>Malvales</taxon>
        <taxon>Malvaceae</taxon>
        <taxon>Malvoideae</taxon>
        <taxon>Gossypium</taxon>
    </lineage>
</organism>
<keyword evidence="2" id="KW-1185">Reference proteome</keyword>
<dbReference type="EMBL" id="JARKNE010000001">
    <property type="protein sequence ID" value="KAK5845880.1"/>
    <property type="molecule type" value="Genomic_DNA"/>
</dbReference>
<name>A0ABR0R2S7_GOSAR</name>
<evidence type="ECO:0000313" key="1">
    <source>
        <dbReference type="EMBL" id="KAK5845880.1"/>
    </source>
</evidence>
<protein>
    <submittedName>
        <fullName evidence="1">Uncharacterized protein</fullName>
    </submittedName>
</protein>
<proteinExistence type="predicted"/>
<evidence type="ECO:0000313" key="2">
    <source>
        <dbReference type="Proteomes" id="UP001358586"/>
    </source>
</evidence>
<accession>A0ABR0R2S7</accession>
<reference evidence="1 2" key="1">
    <citation type="submission" date="2023-03" db="EMBL/GenBank/DDBJ databases">
        <title>WGS of Gossypium arboreum.</title>
        <authorList>
            <person name="Yu D."/>
        </authorList>
    </citation>
    <scope>NUCLEOTIDE SEQUENCE [LARGE SCALE GENOMIC DNA]</scope>
    <source>
        <tissue evidence="1">Leaf</tissue>
    </source>
</reference>
<comment type="caution">
    <text evidence="1">The sequence shown here is derived from an EMBL/GenBank/DDBJ whole genome shotgun (WGS) entry which is preliminary data.</text>
</comment>